<dbReference type="STRING" id="946483.Cenrod_1139"/>
<dbReference type="KEGG" id="cbx:Cenrod_1139"/>
<feature type="signal peptide" evidence="3">
    <location>
        <begin position="1"/>
        <end position="17"/>
    </location>
</feature>
<evidence type="ECO:0000313" key="4">
    <source>
        <dbReference type="EMBL" id="AGX87232.1"/>
    </source>
</evidence>
<comment type="subcellular location">
    <subcellularLocation>
        <location evidence="1">Membrane</location>
    </subcellularLocation>
</comment>
<sequence length="207" mass="22433">MRHALLALALCTGCAAAQETGVVLSSTPIIETITVSREVCTTTEEWVARPKTGAGAAAGAVLGGVLAHATARGRDRATTTMLGVMGGAVLGDQLERTTTEPRSVQRCVLQPELEQRIVGYEVVYRYAGRRHTARLPQAPGATIALTVSPTATLAPTPRPARTTDATTTTVIVQAPPRPSRMYREPYTPWRAHYSRPAPREMQYERWR</sequence>
<protein>
    <submittedName>
        <fullName evidence="4">Outer membrane lipoprotein-like protein</fullName>
    </submittedName>
</protein>
<dbReference type="HOGENOM" id="CLU_094245_0_0_4"/>
<evidence type="ECO:0000256" key="3">
    <source>
        <dbReference type="SAM" id="SignalP"/>
    </source>
</evidence>
<dbReference type="OrthoDB" id="8909257at2"/>
<dbReference type="PANTHER" id="PTHR35603">
    <property type="match status" value="1"/>
</dbReference>
<proteinExistence type="predicted"/>
<dbReference type="Proteomes" id="UP000017184">
    <property type="component" value="Chromosome"/>
</dbReference>
<keyword evidence="2" id="KW-0472">Membrane</keyword>
<keyword evidence="5" id="KW-1185">Reference proteome</keyword>
<evidence type="ECO:0000256" key="2">
    <source>
        <dbReference type="ARBA" id="ARBA00023136"/>
    </source>
</evidence>
<feature type="chain" id="PRO_5004662799" evidence="3">
    <location>
        <begin position="18"/>
        <end position="207"/>
    </location>
</feature>
<dbReference type="GO" id="GO:0019867">
    <property type="term" value="C:outer membrane"/>
    <property type="evidence" value="ECO:0007669"/>
    <property type="project" value="InterPro"/>
</dbReference>
<accession>U5N761</accession>
<dbReference type="eggNOG" id="COG3134">
    <property type="taxonomic scope" value="Bacteria"/>
</dbReference>
<keyword evidence="4" id="KW-0449">Lipoprotein</keyword>
<keyword evidence="3" id="KW-0732">Signal</keyword>
<name>U5N761_9BURK</name>
<evidence type="ECO:0000313" key="5">
    <source>
        <dbReference type="Proteomes" id="UP000017184"/>
    </source>
</evidence>
<dbReference type="RefSeq" id="WP_022772050.1">
    <property type="nucleotide sequence ID" value="NC_022576.1"/>
</dbReference>
<dbReference type="AlphaFoldDB" id="U5N761"/>
<dbReference type="InterPro" id="IPR051407">
    <property type="entry name" value="Bact_OM_lipoprot/Surf_antigen"/>
</dbReference>
<organism evidence="4 5">
    <name type="scientific">Candidatus Symbiobacter mobilis CR</name>
    <dbReference type="NCBI Taxonomy" id="946483"/>
    <lineage>
        <taxon>Bacteria</taxon>
        <taxon>Pseudomonadati</taxon>
        <taxon>Pseudomonadota</taxon>
        <taxon>Betaproteobacteria</taxon>
        <taxon>Burkholderiales</taxon>
        <taxon>Comamonadaceae</taxon>
    </lineage>
</organism>
<reference evidence="4 5" key="1">
    <citation type="journal article" date="2013" name="Genome Biol.">
        <title>Genomic analysis reveals key aspects of prokaryotic symbiosis in the phototrophic consortium "Chlorochromatium aggregatum".</title>
        <authorList>
            <person name="Liu Z."/>
            <person name="Muller J."/>
            <person name="Li T."/>
            <person name="Alvey R.M."/>
            <person name="Vogl K."/>
            <person name="Frigaard N.U."/>
            <person name="Rockwell N.C."/>
            <person name="Boyd E.S."/>
            <person name="Tomsho L.P."/>
            <person name="Schuster S.C."/>
            <person name="Henke P."/>
            <person name="Rohde M."/>
            <person name="Overmann J."/>
            <person name="Bryant D.A."/>
        </authorList>
    </citation>
    <scope>NUCLEOTIDE SEQUENCE [LARGE SCALE GENOMIC DNA]</scope>
    <source>
        <strain evidence="4">CR</strain>
    </source>
</reference>
<dbReference type="EMBL" id="CP004885">
    <property type="protein sequence ID" value="AGX87232.1"/>
    <property type="molecule type" value="Genomic_DNA"/>
</dbReference>
<evidence type="ECO:0000256" key="1">
    <source>
        <dbReference type="ARBA" id="ARBA00004370"/>
    </source>
</evidence>
<dbReference type="PANTHER" id="PTHR35603:SF2">
    <property type="entry name" value="OUTER MEMBRANE LIPOPROTEIN"/>
    <property type="match status" value="1"/>
</dbReference>
<gene>
    <name evidence="4" type="ORF">Cenrod_1139</name>
</gene>